<evidence type="ECO:0000313" key="3">
    <source>
        <dbReference type="EnsemblMetazoa" id="CapteP210852"/>
    </source>
</evidence>
<reference evidence="2 4" key="2">
    <citation type="journal article" date="2013" name="Nature">
        <title>Insights into bilaterian evolution from three spiralian genomes.</title>
        <authorList>
            <person name="Simakov O."/>
            <person name="Marletaz F."/>
            <person name="Cho S.J."/>
            <person name="Edsinger-Gonzales E."/>
            <person name="Havlak P."/>
            <person name="Hellsten U."/>
            <person name="Kuo D.H."/>
            <person name="Larsson T."/>
            <person name="Lv J."/>
            <person name="Arendt D."/>
            <person name="Savage R."/>
            <person name="Osoegawa K."/>
            <person name="de Jong P."/>
            <person name="Grimwood J."/>
            <person name="Chapman J.A."/>
            <person name="Shapiro H."/>
            <person name="Aerts A."/>
            <person name="Otillar R.P."/>
            <person name="Terry A.Y."/>
            <person name="Boore J.L."/>
            <person name="Grigoriev I.V."/>
            <person name="Lindberg D.R."/>
            <person name="Seaver E.C."/>
            <person name="Weisblat D.A."/>
            <person name="Putnam N.H."/>
            <person name="Rokhsar D.S."/>
        </authorList>
    </citation>
    <scope>NUCLEOTIDE SEQUENCE</scope>
    <source>
        <strain evidence="2 4">I ESC-2004</strain>
    </source>
</reference>
<feature type="chain" id="PRO_5008787837" evidence="1">
    <location>
        <begin position="19"/>
        <end position="174"/>
    </location>
</feature>
<dbReference type="EMBL" id="KB306459">
    <property type="protein sequence ID" value="ELT99865.1"/>
    <property type="molecule type" value="Genomic_DNA"/>
</dbReference>
<reference evidence="4" key="1">
    <citation type="submission" date="2012-12" db="EMBL/GenBank/DDBJ databases">
        <authorList>
            <person name="Hellsten U."/>
            <person name="Grimwood J."/>
            <person name="Chapman J.A."/>
            <person name="Shapiro H."/>
            <person name="Aerts A."/>
            <person name="Otillar R.P."/>
            <person name="Terry A.Y."/>
            <person name="Boore J.L."/>
            <person name="Simakov O."/>
            <person name="Marletaz F."/>
            <person name="Cho S.-J."/>
            <person name="Edsinger-Gonzales E."/>
            <person name="Havlak P."/>
            <person name="Kuo D.-H."/>
            <person name="Larsson T."/>
            <person name="Lv J."/>
            <person name="Arendt D."/>
            <person name="Savage R."/>
            <person name="Osoegawa K."/>
            <person name="de Jong P."/>
            <person name="Lindberg D.R."/>
            <person name="Seaver E.C."/>
            <person name="Weisblat D.A."/>
            <person name="Putnam N.H."/>
            <person name="Grigoriev I.V."/>
            <person name="Rokhsar D.S."/>
        </authorList>
    </citation>
    <scope>NUCLEOTIDE SEQUENCE</scope>
    <source>
        <strain evidence="4">I ESC-2004</strain>
    </source>
</reference>
<evidence type="ECO:0000256" key="1">
    <source>
        <dbReference type="SAM" id="SignalP"/>
    </source>
</evidence>
<reference evidence="3" key="3">
    <citation type="submission" date="2015-06" db="UniProtKB">
        <authorList>
            <consortium name="EnsemblMetazoa"/>
        </authorList>
    </citation>
    <scope>IDENTIFICATION</scope>
</reference>
<feature type="signal peptide" evidence="1">
    <location>
        <begin position="1"/>
        <end position="18"/>
    </location>
</feature>
<accession>R7U9T0</accession>
<keyword evidence="1" id="KW-0732">Signal</keyword>
<evidence type="ECO:0000313" key="4">
    <source>
        <dbReference type="Proteomes" id="UP000014760"/>
    </source>
</evidence>
<sequence length="174" mass="19641">MKTTSLVCSLLILQTTLCQESMEMCNRTLQATSTTRKNENRLTVNQFALDQFSTNLCAIMYFKVDDIQNFLYICHGEATQTSLSENGAITFADTVPPPPVWIGFSNHHLQLGEGRTVGSSPVYTSSRLSSKDEIILTKIQVLSNIGDWFTLQYPCPVPGSIFQTFYKMNDQHWK</sequence>
<dbReference type="AlphaFoldDB" id="R7U9T0"/>
<keyword evidence="4" id="KW-1185">Reference proteome</keyword>
<evidence type="ECO:0000313" key="2">
    <source>
        <dbReference type="EMBL" id="ELT99865.1"/>
    </source>
</evidence>
<protein>
    <submittedName>
        <fullName evidence="2 3">Uncharacterized protein</fullName>
    </submittedName>
</protein>
<name>R7U9T0_CAPTE</name>
<proteinExistence type="predicted"/>
<dbReference type="HOGENOM" id="CLU_1541582_0_0_1"/>
<dbReference type="EMBL" id="AMQN01001904">
    <property type="status" value="NOT_ANNOTATED_CDS"/>
    <property type="molecule type" value="Genomic_DNA"/>
</dbReference>
<dbReference type="EMBL" id="AMQN01001905">
    <property type="status" value="NOT_ANNOTATED_CDS"/>
    <property type="molecule type" value="Genomic_DNA"/>
</dbReference>
<dbReference type="Proteomes" id="UP000014760">
    <property type="component" value="Unassembled WGS sequence"/>
</dbReference>
<gene>
    <name evidence="2" type="ORF">CAPTEDRAFT_210852</name>
</gene>
<dbReference type="EnsemblMetazoa" id="CapteT210852">
    <property type="protein sequence ID" value="CapteP210852"/>
    <property type="gene ID" value="CapteG210852"/>
</dbReference>
<organism evidence="2">
    <name type="scientific">Capitella teleta</name>
    <name type="common">Polychaete worm</name>
    <dbReference type="NCBI Taxonomy" id="283909"/>
    <lineage>
        <taxon>Eukaryota</taxon>
        <taxon>Metazoa</taxon>
        <taxon>Spiralia</taxon>
        <taxon>Lophotrochozoa</taxon>
        <taxon>Annelida</taxon>
        <taxon>Polychaeta</taxon>
        <taxon>Sedentaria</taxon>
        <taxon>Scolecida</taxon>
        <taxon>Capitellidae</taxon>
        <taxon>Capitella</taxon>
    </lineage>
</organism>